<feature type="region of interest" description="Disordered" evidence="1">
    <location>
        <begin position="1"/>
        <end position="22"/>
    </location>
</feature>
<sequence length="114" mass="12491">MQIKITGETGGPHRPGRCHGRLAPYGQPHLPRYLPPCHAASLPPSPPFTSREPPLGEGDRAFGSRSACSPRHRLGPIRIHLSPIVARKGAASFSYFSPRICRGMELRLPVFFIS</sequence>
<accession>A0A5B7HE66</accession>
<keyword evidence="3" id="KW-1185">Reference proteome</keyword>
<proteinExistence type="predicted"/>
<dbReference type="Proteomes" id="UP000324222">
    <property type="component" value="Unassembled WGS sequence"/>
</dbReference>
<protein>
    <submittedName>
        <fullName evidence="2">Uncharacterized protein</fullName>
    </submittedName>
</protein>
<evidence type="ECO:0000313" key="3">
    <source>
        <dbReference type="Proteomes" id="UP000324222"/>
    </source>
</evidence>
<feature type="region of interest" description="Disordered" evidence="1">
    <location>
        <begin position="44"/>
        <end position="69"/>
    </location>
</feature>
<dbReference type="AlphaFoldDB" id="A0A5B7HE66"/>
<name>A0A5B7HE66_PORTR</name>
<dbReference type="EMBL" id="VSRR010029359">
    <property type="protein sequence ID" value="MPC69402.1"/>
    <property type="molecule type" value="Genomic_DNA"/>
</dbReference>
<evidence type="ECO:0000313" key="2">
    <source>
        <dbReference type="EMBL" id="MPC69402.1"/>
    </source>
</evidence>
<gene>
    <name evidence="2" type="ORF">E2C01_063625</name>
</gene>
<comment type="caution">
    <text evidence="2">The sequence shown here is derived from an EMBL/GenBank/DDBJ whole genome shotgun (WGS) entry which is preliminary data.</text>
</comment>
<evidence type="ECO:0000256" key="1">
    <source>
        <dbReference type="SAM" id="MobiDB-lite"/>
    </source>
</evidence>
<reference evidence="2 3" key="1">
    <citation type="submission" date="2019-05" db="EMBL/GenBank/DDBJ databases">
        <title>Another draft genome of Portunus trituberculatus and its Hox gene families provides insights of decapod evolution.</title>
        <authorList>
            <person name="Jeong J.-H."/>
            <person name="Song I."/>
            <person name="Kim S."/>
            <person name="Choi T."/>
            <person name="Kim D."/>
            <person name="Ryu S."/>
            <person name="Kim W."/>
        </authorList>
    </citation>
    <scope>NUCLEOTIDE SEQUENCE [LARGE SCALE GENOMIC DNA]</scope>
    <source>
        <tissue evidence="2">Muscle</tissue>
    </source>
</reference>
<organism evidence="2 3">
    <name type="scientific">Portunus trituberculatus</name>
    <name type="common">Swimming crab</name>
    <name type="synonym">Neptunus trituberculatus</name>
    <dbReference type="NCBI Taxonomy" id="210409"/>
    <lineage>
        <taxon>Eukaryota</taxon>
        <taxon>Metazoa</taxon>
        <taxon>Ecdysozoa</taxon>
        <taxon>Arthropoda</taxon>
        <taxon>Crustacea</taxon>
        <taxon>Multicrustacea</taxon>
        <taxon>Malacostraca</taxon>
        <taxon>Eumalacostraca</taxon>
        <taxon>Eucarida</taxon>
        <taxon>Decapoda</taxon>
        <taxon>Pleocyemata</taxon>
        <taxon>Brachyura</taxon>
        <taxon>Eubrachyura</taxon>
        <taxon>Portunoidea</taxon>
        <taxon>Portunidae</taxon>
        <taxon>Portuninae</taxon>
        <taxon>Portunus</taxon>
    </lineage>
</organism>